<name>A0A840C5Q8_9HYPH</name>
<dbReference type="Proteomes" id="UP000577362">
    <property type="component" value="Unassembled WGS sequence"/>
</dbReference>
<dbReference type="RefSeq" id="WP_019401230.1">
    <property type="nucleotide sequence ID" value="NZ_JACIEN010000003.1"/>
</dbReference>
<dbReference type="AlphaFoldDB" id="A0A840C5Q8"/>
<dbReference type="Gene3D" id="1.10.12.10">
    <property type="entry name" value="Lyase 2-enoyl-coa Hydratase, Chain A, domain 2"/>
    <property type="match status" value="1"/>
</dbReference>
<keyword evidence="5" id="KW-1185">Reference proteome</keyword>
<dbReference type="InterPro" id="IPR018376">
    <property type="entry name" value="Enoyl-CoA_hyd/isom_CS"/>
</dbReference>
<dbReference type="GO" id="GO:0016829">
    <property type="term" value="F:lyase activity"/>
    <property type="evidence" value="ECO:0007669"/>
    <property type="project" value="UniProtKB-KW"/>
</dbReference>
<dbReference type="GO" id="GO:0006635">
    <property type="term" value="P:fatty acid beta-oxidation"/>
    <property type="evidence" value="ECO:0007669"/>
    <property type="project" value="TreeGrafter"/>
</dbReference>
<reference evidence="4 5" key="1">
    <citation type="submission" date="2020-08" db="EMBL/GenBank/DDBJ databases">
        <title>Genomic Encyclopedia of Type Strains, Phase IV (KMG-IV): sequencing the most valuable type-strain genomes for metagenomic binning, comparative biology and taxonomic classification.</title>
        <authorList>
            <person name="Goeker M."/>
        </authorList>
    </citation>
    <scope>NUCLEOTIDE SEQUENCE [LARGE SCALE GENOMIC DNA]</scope>
    <source>
        <strain evidence="4 5">DSM 103737</strain>
    </source>
</reference>
<accession>A0A840C5Q8</accession>
<evidence type="ECO:0000313" key="5">
    <source>
        <dbReference type="Proteomes" id="UP000577362"/>
    </source>
</evidence>
<organism evidence="4 5">
    <name type="scientific">Chelatococcus caeni</name>
    <dbReference type="NCBI Taxonomy" id="1348468"/>
    <lineage>
        <taxon>Bacteria</taxon>
        <taxon>Pseudomonadati</taxon>
        <taxon>Pseudomonadota</taxon>
        <taxon>Alphaproteobacteria</taxon>
        <taxon>Hyphomicrobiales</taxon>
        <taxon>Chelatococcaceae</taxon>
        <taxon>Chelatococcus</taxon>
    </lineage>
</organism>
<sequence>MPAPAASHSLRLSVASGVATLTIDNEARRNAIDFATWRAFPQVMATLGANEDVRVVVIRGAGEVAFTAGADIGEFGSLRASPEGGRAYEAANLAAFEAVAACPKPVLALIRGFCLGGGLGIALACDLRIAADDAVFAIPAARLGVGYPPAGMGMIVAAIGAAAAKDLIFTARRIEAAEALALGLVQKVVPADDIERAAASLATTIAANAPLTIRAAKAAIATAAGLPGAGTPDDLQALADACFASADYAEGCAAFLGKRTPRFTGR</sequence>
<dbReference type="NCBIfam" id="NF004781">
    <property type="entry name" value="PRK06127.1"/>
    <property type="match status" value="1"/>
</dbReference>
<dbReference type="PROSITE" id="PS00166">
    <property type="entry name" value="ENOYL_COA_HYDRATASE"/>
    <property type="match status" value="1"/>
</dbReference>
<dbReference type="PANTHER" id="PTHR11941">
    <property type="entry name" value="ENOYL-COA HYDRATASE-RELATED"/>
    <property type="match status" value="1"/>
</dbReference>
<dbReference type="Pfam" id="PF00378">
    <property type="entry name" value="ECH_1"/>
    <property type="match status" value="1"/>
</dbReference>
<dbReference type="InterPro" id="IPR029045">
    <property type="entry name" value="ClpP/crotonase-like_dom_sf"/>
</dbReference>
<dbReference type="InterPro" id="IPR014748">
    <property type="entry name" value="Enoyl-CoA_hydra_C"/>
</dbReference>
<dbReference type="CDD" id="cd06558">
    <property type="entry name" value="crotonase-like"/>
    <property type="match status" value="1"/>
</dbReference>
<comment type="caution">
    <text evidence="4">The sequence shown here is derived from an EMBL/GenBank/DDBJ whole genome shotgun (WGS) entry which is preliminary data.</text>
</comment>
<comment type="similarity">
    <text evidence="1 3">Belongs to the enoyl-CoA hydratase/isomerase family.</text>
</comment>
<gene>
    <name evidence="4" type="ORF">GGR16_002771</name>
</gene>
<evidence type="ECO:0000256" key="3">
    <source>
        <dbReference type="RuleBase" id="RU003707"/>
    </source>
</evidence>
<proteinExistence type="inferred from homology"/>
<keyword evidence="2" id="KW-0456">Lyase</keyword>
<evidence type="ECO:0000313" key="4">
    <source>
        <dbReference type="EMBL" id="MBB4017737.1"/>
    </source>
</evidence>
<dbReference type="EMBL" id="JACIEN010000003">
    <property type="protein sequence ID" value="MBB4017737.1"/>
    <property type="molecule type" value="Genomic_DNA"/>
</dbReference>
<dbReference type="SUPFAM" id="SSF52096">
    <property type="entry name" value="ClpP/crotonase"/>
    <property type="match status" value="1"/>
</dbReference>
<dbReference type="PANTHER" id="PTHR11941:SF54">
    <property type="entry name" value="ENOYL-COA HYDRATASE, MITOCHONDRIAL"/>
    <property type="match status" value="1"/>
</dbReference>
<dbReference type="InterPro" id="IPR001753">
    <property type="entry name" value="Enoyl-CoA_hydra/iso"/>
</dbReference>
<evidence type="ECO:0000256" key="1">
    <source>
        <dbReference type="ARBA" id="ARBA00005254"/>
    </source>
</evidence>
<dbReference type="Gene3D" id="3.90.226.10">
    <property type="entry name" value="2-enoyl-CoA Hydratase, Chain A, domain 1"/>
    <property type="match status" value="1"/>
</dbReference>
<protein>
    <submittedName>
        <fullName evidence="4">Enoyl-CoA hydratase/carnithine racemase</fullName>
    </submittedName>
</protein>
<evidence type="ECO:0000256" key="2">
    <source>
        <dbReference type="ARBA" id="ARBA00023239"/>
    </source>
</evidence>